<name>A0AAD2FT94_9STRA</name>
<sequence length="250" mass="26189">MMMMYSHRPLLRTFFILHCLLGFNPVSSLQEETELSSSLSSAAVPSSNLRQPLHLQPQEITLESIDDEDYMIAEARPRRKLWDFWSVMMLIHPPCPPPDSPRQPPHCRNSGRNGSNGGSGSGGSSSGSGGSSSGSSGSSSSSSSNSANAASSSSYYDDGSGGSSSSSTSSAAAANSANYQSQQDQDGFGGLGWYIIPVGLSLFTTAFAVVVGSRRKPPKHNLSGALSRRVVATDAYAEHVLPPAAMAPVV</sequence>
<accession>A0AAD2FT94</accession>
<proteinExistence type="predicted"/>
<keyword evidence="3" id="KW-0732">Signal</keyword>
<gene>
    <name evidence="4" type="ORF">CYCCA115_LOCUS13676</name>
</gene>
<dbReference type="EMBL" id="CAKOGP040001814">
    <property type="protein sequence ID" value="CAJ1952707.1"/>
    <property type="molecule type" value="Genomic_DNA"/>
</dbReference>
<keyword evidence="2" id="KW-1133">Transmembrane helix</keyword>
<reference evidence="4" key="1">
    <citation type="submission" date="2023-08" db="EMBL/GenBank/DDBJ databases">
        <authorList>
            <person name="Audoor S."/>
            <person name="Bilcke G."/>
        </authorList>
    </citation>
    <scope>NUCLEOTIDE SEQUENCE</scope>
</reference>
<evidence type="ECO:0000256" key="3">
    <source>
        <dbReference type="SAM" id="SignalP"/>
    </source>
</evidence>
<evidence type="ECO:0000313" key="4">
    <source>
        <dbReference type="EMBL" id="CAJ1952707.1"/>
    </source>
</evidence>
<feature type="region of interest" description="Disordered" evidence="1">
    <location>
        <begin position="95"/>
        <end position="170"/>
    </location>
</feature>
<evidence type="ECO:0000313" key="5">
    <source>
        <dbReference type="Proteomes" id="UP001295423"/>
    </source>
</evidence>
<feature type="transmembrane region" description="Helical" evidence="2">
    <location>
        <begin position="191"/>
        <end position="211"/>
    </location>
</feature>
<feature type="compositionally biased region" description="Gly residues" evidence="1">
    <location>
        <begin position="114"/>
        <end position="132"/>
    </location>
</feature>
<feature type="chain" id="PRO_5042155481" evidence="3">
    <location>
        <begin position="29"/>
        <end position="250"/>
    </location>
</feature>
<organism evidence="4 5">
    <name type="scientific">Cylindrotheca closterium</name>
    <dbReference type="NCBI Taxonomy" id="2856"/>
    <lineage>
        <taxon>Eukaryota</taxon>
        <taxon>Sar</taxon>
        <taxon>Stramenopiles</taxon>
        <taxon>Ochrophyta</taxon>
        <taxon>Bacillariophyta</taxon>
        <taxon>Bacillariophyceae</taxon>
        <taxon>Bacillariophycidae</taxon>
        <taxon>Bacillariales</taxon>
        <taxon>Bacillariaceae</taxon>
        <taxon>Cylindrotheca</taxon>
    </lineage>
</organism>
<feature type="compositionally biased region" description="Pro residues" evidence="1">
    <location>
        <begin position="95"/>
        <end position="104"/>
    </location>
</feature>
<feature type="signal peptide" evidence="3">
    <location>
        <begin position="1"/>
        <end position="28"/>
    </location>
</feature>
<feature type="compositionally biased region" description="Low complexity" evidence="1">
    <location>
        <begin position="133"/>
        <end position="170"/>
    </location>
</feature>
<comment type="caution">
    <text evidence="4">The sequence shown here is derived from an EMBL/GenBank/DDBJ whole genome shotgun (WGS) entry which is preliminary data.</text>
</comment>
<keyword evidence="5" id="KW-1185">Reference proteome</keyword>
<evidence type="ECO:0000256" key="1">
    <source>
        <dbReference type="SAM" id="MobiDB-lite"/>
    </source>
</evidence>
<keyword evidence="2" id="KW-0472">Membrane</keyword>
<dbReference type="Proteomes" id="UP001295423">
    <property type="component" value="Unassembled WGS sequence"/>
</dbReference>
<evidence type="ECO:0000256" key="2">
    <source>
        <dbReference type="SAM" id="Phobius"/>
    </source>
</evidence>
<protein>
    <submittedName>
        <fullName evidence="4">Uncharacterized protein</fullName>
    </submittedName>
</protein>
<dbReference type="AlphaFoldDB" id="A0AAD2FT94"/>
<keyword evidence="2" id="KW-0812">Transmembrane</keyword>